<evidence type="ECO:0000259" key="1">
    <source>
        <dbReference type="Pfam" id="PF08241"/>
    </source>
</evidence>
<dbReference type="InterPro" id="IPR013216">
    <property type="entry name" value="Methyltransf_11"/>
</dbReference>
<dbReference type="RefSeq" id="WP_184695171.1">
    <property type="nucleotide sequence ID" value="NZ_JACHJN010000009.1"/>
</dbReference>
<feature type="domain" description="Methyltransferase type 11" evidence="1">
    <location>
        <begin position="27"/>
        <end position="112"/>
    </location>
</feature>
<accession>A0A841CS97</accession>
<dbReference type="GO" id="GO:0032259">
    <property type="term" value="P:methylation"/>
    <property type="evidence" value="ECO:0007669"/>
    <property type="project" value="UniProtKB-KW"/>
</dbReference>
<dbReference type="GO" id="GO:0008757">
    <property type="term" value="F:S-adenosylmethionine-dependent methyltransferase activity"/>
    <property type="evidence" value="ECO:0007669"/>
    <property type="project" value="InterPro"/>
</dbReference>
<protein>
    <submittedName>
        <fullName evidence="2">SAM-dependent methyltransferase</fullName>
    </submittedName>
</protein>
<evidence type="ECO:0000313" key="3">
    <source>
        <dbReference type="Proteomes" id="UP000547510"/>
    </source>
</evidence>
<dbReference type="InterPro" id="IPR029063">
    <property type="entry name" value="SAM-dependent_MTases_sf"/>
</dbReference>
<name>A0A841CS97_9PSEU</name>
<keyword evidence="2" id="KW-0489">Methyltransferase</keyword>
<comment type="caution">
    <text evidence="2">The sequence shown here is derived from an EMBL/GenBank/DDBJ whole genome shotgun (WGS) entry which is preliminary data.</text>
</comment>
<dbReference type="EMBL" id="JACHJN010000009">
    <property type="protein sequence ID" value="MBB5958845.1"/>
    <property type="molecule type" value="Genomic_DNA"/>
</dbReference>
<dbReference type="PANTHER" id="PTHR43861">
    <property type="entry name" value="TRANS-ACONITATE 2-METHYLTRANSFERASE-RELATED"/>
    <property type="match status" value="1"/>
</dbReference>
<dbReference type="Gene3D" id="3.40.50.150">
    <property type="entry name" value="Vaccinia Virus protein VP39"/>
    <property type="match status" value="1"/>
</dbReference>
<reference evidence="2 3" key="1">
    <citation type="submission" date="2020-08" db="EMBL/GenBank/DDBJ databases">
        <title>Genomic Encyclopedia of Type Strains, Phase III (KMG-III): the genomes of soil and plant-associated and newly described type strains.</title>
        <authorList>
            <person name="Whitman W."/>
        </authorList>
    </citation>
    <scope>NUCLEOTIDE SEQUENCE [LARGE SCALE GENOMIC DNA]</scope>
    <source>
        <strain evidence="2 3">CECT 8640</strain>
    </source>
</reference>
<sequence>MGYHEWHAKPGYYNDVVRHFRPGSRILDVGCGTAWLSEFFPDYVGLDNFQSTVDKAKEQGIDVRLADLEEELPVGDREFDGVVLKDVLEHLLDPVSLVKEVHRVLKPGGRVFASSPDAQRWSWNDYTHRRPWTRISMRRLFADQGFDVKTVSYESVMPGSSIISGLLPAKRRPAPLVAATWLPGWRRNVWILAARPNS</sequence>
<keyword evidence="2" id="KW-0808">Transferase</keyword>
<proteinExistence type="predicted"/>
<dbReference type="AlphaFoldDB" id="A0A841CS97"/>
<dbReference type="Pfam" id="PF08241">
    <property type="entry name" value="Methyltransf_11"/>
    <property type="match status" value="1"/>
</dbReference>
<gene>
    <name evidence="2" type="ORF">FHS29_005454</name>
</gene>
<dbReference type="CDD" id="cd02440">
    <property type="entry name" value="AdoMet_MTases"/>
    <property type="match status" value="1"/>
</dbReference>
<organism evidence="2 3">
    <name type="scientific">Saccharothrix tamanrassetensis</name>
    <dbReference type="NCBI Taxonomy" id="1051531"/>
    <lineage>
        <taxon>Bacteria</taxon>
        <taxon>Bacillati</taxon>
        <taxon>Actinomycetota</taxon>
        <taxon>Actinomycetes</taxon>
        <taxon>Pseudonocardiales</taxon>
        <taxon>Pseudonocardiaceae</taxon>
        <taxon>Saccharothrix</taxon>
    </lineage>
</organism>
<dbReference type="SUPFAM" id="SSF53335">
    <property type="entry name" value="S-adenosyl-L-methionine-dependent methyltransferases"/>
    <property type="match status" value="1"/>
</dbReference>
<dbReference type="Proteomes" id="UP000547510">
    <property type="component" value="Unassembled WGS sequence"/>
</dbReference>
<evidence type="ECO:0000313" key="2">
    <source>
        <dbReference type="EMBL" id="MBB5958845.1"/>
    </source>
</evidence>
<keyword evidence="3" id="KW-1185">Reference proteome</keyword>